<accession>A0AAJ2LLX3</accession>
<name>A0AAJ2LLX3_9HYPH</name>
<dbReference type="Proteomes" id="UP001268610">
    <property type="component" value="Unassembled WGS sequence"/>
</dbReference>
<gene>
    <name evidence="1" type="ORF">RJJ65_30930</name>
</gene>
<dbReference type="RefSeq" id="WP_310865740.1">
    <property type="nucleotide sequence ID" value="NZ_JAVLSF010000031.1"/>
</dbReference>
<comment type="caution">
    <text evidence="1">The sequence shown here is derived from an EMBL/GenBank/DDBJ whole genome shotgun (WGS) entry which is preliminary data.</text>
</comment>
<dbReference type="AlphaFoldDB" id="A0AAJ2LLX3"/>
<feature type="non-terminal residue" evidence="1">
    <location>
        <position position="1"/>
    </location>
</feature>
<organism evidence="1 2">
    <name type="scientific">Rhizobium hidalgonense</name>
    <dbReference type="NCBI Taxonomy" id="1538159"/>
    <lineage>
        <taxon>Bacteria</taxon>
        <taxon>Pseudomonadati</taxon>
        <taxon>Pseudomonadota</taxon>
        <taxon>Alphaproteobacteria</taxon>
        <taxon>Hyphomicrobiales</taxon>
        <taxon>Rhizobiaceae</taxon>
        <taxon>Rhizobium/Agrobacterium group</taxon>
        <taxon>Rhizobium</taxon>
    </lineage>
</organism>
<evidence type="ECO:0000313" key="2">
    <source>
        <dbReference type="Proteomes" id="UP001268610"/>
    </source>
</evidence>
<protein>
    <submittedName>
        <fullName evidence="1">Uncharacterized protein</fullName>
    </submittedName>
</protein>
<sequence length="79" mass="8745">PLTIAPTWGGKHGTQPQLHHLHGHDPLLNSVSVVDAFANGSFLQVERSRTTDQQVEIATYPFFLKSRLVTTSTEFTSVK</sequence>
<dbReference type="EMBL" id="JAVLSF010000031">
    <property type="protein sequence ID" value="MDR9776985.1"/>
    <property type="molecule type" value="Genomic_DNA"/>
</dbReference>
<proteinExistence type="predicted"/>
<reference evidence="1" key="1">
    <citation type="submission" date="2023-04" db="EMBL/GenBank/DDBJ databases">
        <title>Genomic characterization of faba bean (Vicia faba) microsymbionts in Mexican soils.</title>
        <authorList>
            <person name="Rivera Orduna F.N."/>
            <person name="Guevara-Luna J."/>
            <person name="Yan J."/>
            <person name="Arroyo-Herrera I."/>
            <person name="Li Y."/>
            <person name="Vasquez-Murrieta M.S."/>
            <person name="Wang E.T."/>
        </authorList>
    </citation>
    <scope>NUCLEOTIDE SEQUENCE</scope>
    <source>
        <strain evidence="1">CH26</strain>
    </source>
</reference>
<evidence type="ECO:0000313" key="1">
    <source>
        <dbReference type="EMBL" id="MDR9776985.1"/>
    </source>
</evidence>